<reference evidence="8 9" key="1">
    <citation type="journal article" date="2012" name="Eukaryot. Cell">
        <title>Draft genome sequence of CBS 2479, the standard type strain of Trichosporon asahii.</title>
        <authorList>
            <person name="Yang R.Y."/>
            <person name="Li H.T."/>
            <person name="Zhu H."/>
            <person name="Zhou G.P."/>
            <person name="Wang M."/>
            <person name="Wang L."/>
        </authorList>
    </citation>
    <scope>NUCLEOTIDE SEQUENCE [LARGE SCALE GENOMIC DNA]</scope>
    <source>
        <strain evidence="9">ATCC 90039 / CBS 2479 / JCM 2466 / KCTC 7840 / NCYC 2677 / UAMH 7654</strain>
    </source>
</reference>
<feature type="transmembrane region" description="Helical" evidence="7">
    <location>
        <begin position="138"/>
        <end position="162"/>
    </location>
</feature>
<dbReference type="AlphaFoldDB" id="J4UGF9"/>
<evidence type="ECO:0000256" key="6">
    <source>
        <dbReference type="SAM" id="MobiDB-lite"/>
    </source>
</evidence>
<name>J4UGF9_TRIAS</name>
<dbReference type="VEuPathDB" id="FungiDB:A1Q1_00151"/>
<dbReference type="Proteomes" id="UP000002748">
    <property type="component" value="Unassembled WGS sequence"/>
</dbReference>
<dbReference type="InterPro" id="IPR002293">
    <property type="entry name" value="AA/rel_permease1"/>
</dbReference>
<keyword evidence="4 7" id="KW-1133">Transmembrane helix</keyword>
<dbReference type="GeneID" id="25983665"/>
<comment type="subcellular location">
    <subcellularLocation>
        <location evidence="1">Membrane</location>
        <topology evidence="1">Multi-pass membrane protein</topology>
    </subcellularLocation>
</comment>
<feature type="transmembrane region" description="Helical" evidence="7">
    <location>
        <begin position="395"/>
        <end position="415"/>
    </location>
</feature>
<dbReference type="RefSeq" id="XP_014181954.1">
    <property type="nucleotide sequence ID" value="XM_014326479.1"/>
</dbReference>
<dbReference type="OrthoDB" id="3900342at2759"/>
<feature type="transmembrane region" description="Helical" evidence="7">
    <location>
        <begin position="335"/>
        <end position="362"/>
    </location>
</feature>
<evidence type="ECO:0000313" key="9">
    <source>
        <dbReference type="Proteomes" id="UP000002748"/>
    </source>
</evidence>
<feature type="transmembrane region" description="Helical" evidence="7">
    <location>
        <begin position="63"/>
        <end position="85"/>
    </location>
</feature>
<protein>
    <recommendedName>
        <fullName evidence="10">Amino acid permease</fullName>
    </recommendedName>
</protein>
<dbReference type="Gene3D" id="1.20.1740.10">
    <property type="entry name" value="Amino acid/polyamine transporter I"/>
    <property type="match status" value="1"/>
</dbReference>
<gene>
    <name evidence="8" type="ORF">A1Q1_00151</name>
</gene>
<feature type="transmembrane region" description="Helical" evidence="7">
    <location>
        <begin position="250"/>
        <end position="272"/>
    </location>
</feature>
<feature type="transmembrane region" description="Helical" evidence="7">
    <location>
        <begin position="495"/>
        <end position="514"/>
    </location>
</feature>
<keyword evidence="5 7" id="KW-0472">Membrane</keyword>
<dbReference type="HOGENOM" id="CLU_004495_5_0_1"/>
<feature type="transmembrane region" description="Helical" evidence="7">
    <location>
        <begin position="421"/>
        <end position="442"/>
    </location>
</feature>
<dbReference type="PANTHER" id="PTHR45649:SF28">
    <property type="entry name" value="TRANSPORTER, PUTATIVE (EUROFUNG)-RELATED"/>
    <property type="match status" value="1"/>
</dbReference>
<feature type="transmembrane region" description="Helical" evidence="7">
    <location>
        <begin position="208"/>
        <end position="230"/>
    </location>
</feature>
<dbReference type="PANTHER" id="PTHR45649">
    <property type="entry name" value="AMINO-ACID PERMEASE BAT1"/>
    <property type="match status" value="1"/>
</dbReference>
<organism evidence="8 9">
    <name type="scientific">Trichosporon asahii var. asahii (strain ATCC 90039 / CBS 2479 / JCM 2466 / KCTC 7840 / NBRC 103889/ NCYC 2677 / UAMH 7654)</name>
    <name type="common">Yeast</name>
    <dbReference type="NCBI Taxonomy" id="1186058"/>
    <lineage>
        <taxon>Eukaryota</taxon>
        <taxon>Fungi</taxon>
        <taxon>Dikarya</taxon>
        <taxon>Basidiomycota</taxon>
        <taxon>Agaricomycotina</taxon>
        <taxon>Tremellomycetes</taxon>
        <taxon>Trichosporonales</taxon>
        <taxon>Trichosporonaceae</taxon>
        <taxon>Trichosporon</taxon>
    </lineage>
</organism>
<keyword evidence="3 7" id="KW-0812">Transmembrane</keyword>
<dbReference type="GO" id="GO:0016020">
    <property type="term" value="C:membrane"/>
    <property type="evidence" value="ECO:0007669"/>
    <property type="project" value="UniProtKB-SubCell"/>
</dbReference>
<evidence type="ECO:0000256" key="4">
    <source>
        <dbReference type="ARBA" id="ARBA00022989"/>
    </source>
</evidence>
<keyword evidence="2" id="KW-0813">Transport</keyword>
<evidence type="ECO:0000256" key="7">
    <source>
        <dbReference type="SAM" id="Phobius"/>
    </source>
</evidence>
<evidence type="ECO:0008006" key="10">
    <source>
        <dbReference type="Google" id="ProtNLM"/>
    </source>
</evidence>
<dbReference type="EMBL" id="ALBS01000099">
    <property type="protein sequence ID" value="EJT50530.1"/>
    <property type="molecule type" value="Genomic_DNA"/>
</dbReference>
<evidence type="ECO:0000313" key="8">
    <source>
        <dbReference type="EMBL" id="EJT50530.1"/>
    </source>
</evidence>
<dbReference type="Pfam" id="PF13520">
    <property type="entry name" value="AA_permease_2"/>
    <property type="match status" value="1"/>
</dbReference>
<dbReference type="KEGG" id="tasa:A1Q1_00151"/>
<feature type="transmembrane region" description="Helical" evidence="7">
    <location>
        <begin position="293"/>
        <end position="315"/>
    </location>
</feature>
<feature type="transmembrane region" description="Helical" evidence="7">
    <location>
        <begin position="91"/>
        <end position="110"/>
    </location>
</feature>
<proteinExistence type="predicted"/>
<dbReference type="PIRSF" id="PIRSF006060">
    <property type="entry name" value="AA_transporter"/>
    <property type="match status" value="1"/>
</dbReference>
<feature type="region of interest" description="Disordered" evidence="6">
    <location>
        <begin position="1"/>
        <end position="21"/>
    </location>
</feature>
<feature type="transmembrane region" description="Helical" evidence="7">
    <location>
        <begin position="182"/>
        <end position="201"/>
    </location>
</feature>
<evidence type="ECO:0000256" key="5">
    <source>
        <dbReference type="ARBA" id="ARBA00023136"/>
    </source>
</evidence>
<evidence type="ECO:0000256" key="2">
    <source>
        <dbReference type="ARBA" id="ARBA00022448"/>
    </source>
</evidence>
<dbReference type="GO" id="GO:0022857">
    <property type="term" value="F:transmembrane transporter activity"/>
    <property type="evidence" value="ECO:0007669"/>
    <property type="project" value="InterPro"/>
</dbReference>
<comment type="caution">
    <text evidence="8">The sequence shown here is derived from an EMBL/GenBank/DDBJ whole genome shotgun (WGS) entry which is preliminary data.</text>
</comment>
<sequence>MTVYATESMSKEDIAPTPTPSAIKEEGNVTVVLANDELEGDEGLHELGYSQQLHRTRGFKETLFMSLTCMAVNYGAGTALATSIIGGGPLTMIWGALIVTCLQWTVAFSLGELASRWPTAAGAYYWTYQLAPKRFRKLLSYINGWLLLTAVLLTTTSVAFGMSQHIVATANIVHPEWSPPQWVYVLIAYALLLAASVPLLIGPKCLLLLELANTYISWIYSLAHLIVLPVRAKAGRNSAKYAFTHYDPQYSGWGSGWTFFIGFLPAAYSNAAPGFVLAMTEEVHNPAVTVPRAVSYTMLPASLLISWAFLIPLTFTMPSSEVLLEAPNGIMLPWAYKLIIGNDIGAICMMCGLFYIGFNCLVGINATASRQLFSFSRDHAVPGSRIWSKVTKGGNVPQAICLCLVIQALLCLIDLGSSTAFNSFVSTAVNAFMAAYALPILLSLLNKRKQVMQAPFSRKTVGLICNLIVMVWAPFALVVFSMPVAIPVLPETMNYSSVVLAGFITIASVWYLIYARRVYEGPPESM</sequence>
<evidence type="ECO:0000256" key="3">
    <source>
        <dbReference type="ARBA" id="ARBA00022692"/>
    </source>
</evidence>
<feature type="transmembrane region" description="Helical" evidence="7">
    <location>
        <begin position="463"/>
        <end position="489"/>
    </location>
</feature>
<accession>J4UGF9</accession>
<evidence type="ECO:0000256" key="1">
    <source>
        <dbReference type="ARBA" id="ARBA00004141"/>
    </source>
</evidence>